<name>A0A426XG61_ENSVE</name>
<reference evidence="1 2" key="1">
    <citation type="journal article" date="2014" name="Agronomy (Basel)">
        <title>A Draft Genome Sequence for Ensete ventricosum, the Drought-Tolerant Tree Against Hunger.</title>
        <authorList>
            <person name="Harrison J."/>
            <person name="Moore K.A."/>
            <person name="Paszkiewicz K."/>
            <person name="Jones T."/>
            <person name="Grant M."/>
            <person name="Ambacheew D."/>
            <person name="Muzemil S."/>
            <person name="Studholme D.J."/>
        </authorList>
    </citation>
    <scope>NUCLEOTIDE SEQUENCE [LARGE SCALE GENOMIC DNA]</scope>
</reference>
<evidence type="ECO:0000313" key="1">
    <source>
        <dbReference type="EMBL" id="RRT38420.1"/>
    </source>
</evidence>
<organism evidence="1 2">
    <name type="scientific">Ensete ventricosum</name>
    <name type="common">Abyssinian banana</name>
    <name type="synonym">Musa ensete</name>
    <dbReference type="NCBI Taxonomy" id="4639"/>
    <lineage>
        <taxon>Eukaryota</taxon>
        <taxon>Viridiplantae</taxon>
        <taxon>Streptophyta</taxon>
        <taxon>Embryophyta</taxon>
        <taxon>Tracheophyta</taxon>
        <taxon>Spermatophyta</taxon>
        <taxon>Magnoliopsida</taxon>
        <taxon>Liliopsida</taxon>
        <taxon>Zingiberales</taxon>
        <taxon>Musaceae</taxon>
        <taxon>Ensete</taxon>
    </lineage>
</organism>
<evidence type="ECO:0000313" key="2">
    <source>
        <dbReference type="Proteomes" id="UP000287651"/>
    </source>
</evidence>
<dbReference type="EMBL" id="AMZH03021242">
    <property type="protein sequence ID" value="RRT38420.1"/>
    <property type="molecule type" value="Genomic_DNA"/>
</dbReference>
<sequence length="87" mass="9571">MSREGQDHVKSKKFTPTWSPPTWSKSLIVLVASGIVPSSPSPLPHTPLSKKGIDDFTEVPPLRYHGAAKPIALLSVALHLHPFLRNR</sequence>
<dbReference type="Proteomes" id="UP000287651">
    <property type="component" value="Unassembled WGS sequence"/>
</dbReference>
<protein>
    <submittedName>
        <fullName evidence="1">Uncharacterized protein</fullName>
    </submittedName>
</protein>
<proteinExistence type="predicted"/>
<accession>A0A426XG61</accession>
<comment type="caution">
    <text evidence="1">The sequence shown here is derived from an EMBL/GenBank/DDBJ whole genome shotgun (WGS) entry which is preliminary data.</text>
</comment>
<gene>
    <name evidence="1" type="ORF">B296_00002943</name>
</gene>
<dbReference type="AlphaFoldDB" id="A0A426XG61"/>